<evidence type="ECO:0000256" key="2">
    <source>
        <dbReference type="ARBA" id="ARBA00023242"/>
    </source>
</evidence>
<comment type="subcellular location">
    <subcellularLocation>
        <location evidence="1">Nucleus</location>
    </subcellularLocation>
</comment>
<dbReference type="PANTHER" id="PTHR45735:SF2">
    <property type="entry name" value="CLEAVAGE STIMULATION FACTOR SUBUNIT 2"/>
    <property type="match status" value="1"/>
</dbReference>
<organism evidence="6 7">
    <name type="scientific">Hypsibius exemplaris</name>
    <name type="common">Freshwater tardigrade</name>
    <dbReference type="NCBI Taxonomy" id="2072580"/>
    <lineage>
        <taxon>Eukaryota</taxon>
        <taxon>Metazoa</taxon>
        <taxon>Ecdysozoa</taxon>
        <taxon>Tardigrada</taxon>
        <taxon>Eutardigrada</taxon>
        <taxon>Parachela</taxon>
        <taxon>Hypsibioidea</taxon>
        <taxon>Hypsibiidae</taxon>
        <taxon>Hypsibius</taxon>
    </lineage>
</organism>
<evidence type="ECO:0000256" key="3">
    <source>
        <dbReference type="PROSITE-ProRule" id="PRU00176"/>
    </source>
</evidence>
<dbReference type="Gene3D" id="1.10.20.70">
    <property type="entry name" value="Transcription termination and cleavage factor, C-terminal domain"/>
    <property type="match status" value="1"/>
</dbReference>
<sequence length="463" mass="50932">MADPAQRSRSVYIGNLPWDVKEEDLKGIFNKVGTIISLRMPLDQDQKSKGFAFCEFREQDSVAMAIKHFNGFEFSGRKMKVDSATNNVDKDSRMMGPVAIEQQYGEACDPVQAPEKIASVIGNMAPAQVHDIISEARRCLQGDPQEARTALINNPQLAYALLLALVRGRYITKERGTEALVKSEPPLLPLFPESRPPLLAHAPPMHMPPPAHLAMPSMGQMPQQIHSIGTVGGVGAGGGIISSGNVMSPPMYGGPPSAIPQSRGPPPPQRQYNEPVPQLHSRNQHYNEPGMGGGGSQSHIRSPVYQEPQFPQGPPRHSQQERPPNRRYMETSVSGGGGVERPPARKFNEPHGGTPYESRQFNEPTRSRATADNSRGADRRPTDRPPVTRADYSDRSPVERSPVNRSPRTPPPPAPVTASRAEQEKAELIMQVLKLKEEDIAKMSADQQRTVRTLRDQFKSISK</sequence>
<dbReference type="SMART" id="SM00360">
    <property type="entry name" value="RRM"/>
    <property type="match status" value="1"/>
</dbReference>
<feature type="region of interest" description="Disordered" evidence="4">
    <location>
        <begin position="245"/>
        <end position="425"/>
    </location>
</feature>
<evidence type="ECO:0000259" key="5">
    <source>
        <dbReference type="PROSITE" id="PS50102"/>
    </source>
</evidence>
<feature type="compositionally biased region" description="Basic and acidic residues" evidence="4">
    <location>
        <begin position="453"/>
        <end position="463"/>
    </location>
</feature>
<dbReference type="PANTHER" id="PTHR45735">
    <property type="entry name" value="CLEAVAGE STIMULATION FACTOR SUBUNIT 2"/>
    <property type="match status" value="1"/>
</dbReference>
<reference evidence="7" key="1">
    <citation type="submission" date="2017-01" db="EMBL/GenBank/DDBJ databases">
        <title>Comparative genomics of anhydrobiosis in the tardigrade Hypsibius dujardini.</title>
        <authorList>
            <person name="Yoshida Y."/>
            <person name="Koutsovoulos G."/>
            <person name="Laetsch D."/>
            <person name="Stevens L."/>
            <person name="Kumar S."/>
            <person name="Horikawa D."/>
            <person name="Ishino K."/>
            <person name="Komine S."/>
            <person name="Tomita M."/>
            <person name="Blaxter M."/>
            <person name="Arakawa K."/>
        </authorList>
    </citation>
    <scope>NUCLEOTIDE SEQUENCE [LARGE SCALE GENOMIC DNA]</scope>
    <source>
        <strain evidence="7">Z151</strain>
    </source>
</reference>
<dbReference type="GO" id="GO:0003729">
    <property type="term" value="F:mRNA binding"/>
    <property type="evidence" value="ECO:0007669"/>
    <property type="project" value="TreeGrafter"/>
</dbReference>
<evidence type="ECO:0000313" key="7">
    <source>
        <dbReference type="Proteomes" id="UP000192578"/>
    </source>
</evidence>
<dbReference type="Pfam" id="PF14304">
    <property type="entry name" value="CSTF_C"/>
    <property type="match status" value="1"/>
</dbReference>
<dbReference type="InterPro" id="IPR025742">
    <property type="entry name" value="CSTF2_hinge"/>
</dbReference>
<dbReference type="AlphaFoldDB" id="A0A1W0WKK5"/>
<accession>A0A1W0WKK5</accession>
<dbReference type="InterPro" id="IPR038192">
    <property type="entry name" value="CSTF_C_sf"/>
</dbReference>
<dbReference type="GO" id="GO:0031124">
    <property type="term" value="P:mRNA 3'-end processing"/>
    <property type="evidence" value="ECO:0007669"/>
    <property type="project" value="InterPro"/>
</dbReference>
<dbReference type="Gene3D" id="3.30.70.330">
    <property type="match status" value="1"/>
</dbReference>
<dbReference type="Proteomes" id="UP000192578">
    <property type="component" value="Unassembled WGS sequence"/>
</dbReference>
<name>A0A1W0WKK5_HYPEX</name>
<keyword evidence="2" id="KW-0539">Nucleus</keyword>
<dbReference type="SUPFAM" id="SSF54928">
    <property type="entry name" value="RNA-binding domain, RBD"/>
    <property type="match status" value="1"/>
</dbReference>
<dbReference type="InterPro" id="IPR026896">
    <property type="entry name" value="CSTF_C"/>
</dbReference>
<feature type="region of interest" description="Disordered" evidence="4">
    <location>
        <begin position="441"/>
        <end position="463"/>
    </location>
</feature>
<dbReference type="GO" id="GO:0005847">
    <property type="term" value="C:mRNA cleavage and polyadenylation specificity factor complex"/>
    <property type="evidence" value="ECO:0007669"/>
    <property type="project" value="TreeGrafter"/>
</dbReference>
<feature type="compositionally biased region" description="Basic and acidic residues" evidence="4">
    <location>
        <begin position="318"/>
        <end position="329"/>
    </location>
</feature>
<evidence type="ECO:0000313" key="6">
    <source>
        <dbReference type="EMBL" id="OQV15726.1"/>
    </source>
</evidence>
<comment type="caution">
    <text evidence="6">The sequence shown here is derived from an EMBL/GenBank/DDBJ whole genome shotgun (WGS) entry which is preliminary data.</text>
</comment>
<feature type="domain" description="RRM" evidence="5">
    <location>
        <begin position="9"/>
        <end position="86"/>
    </location>
</feature>
<dbReference type="PROSITE" id="PS50102">
    <property type="entry name" value="RRM"/>
    <property type="match status" value="1"/>
</dbReference>
<dbReference type="OrthoDB" id="272703at2759"/>
<protein>
    <submittedName>
        <fullName evidence="6">Cleavage stimulation factor subunit 2</fullName>
    </submittedName>
</protein>
<dbReference type="EMBL" id="MTYJ01000084">
    <property type="protein sequence ID" value="OQV15726.1"/>
    <property type="molecule type" value="Genomic_DNA"/>
</dbReference>
<dbReference type="InterPro" id="IPR035979">
    <property type="entry name" value="RBD_domain_sf"/>
</dbReference>
<keyword evidence="7" id="KW-1185">Reference proteome</keyword>
<dbReference type="Pfam" id="PF00076">
    <property type="entry name" value="RRM_1"/>
    <property type="match status" value="1"/>
</dbReference>
<evidence type="ECO:0000256" key="4">
    <source>
        <dbReference type="SAM" id="MobiDB-lite"/>
    </source>
</evidence>
<dbReference type="InterPro" id="IPR000504">
    <property type="entry name" value="RRM_dom"/>
</dbReference>
<feature type="compositionally biased region" description="Polar residues" evidence="4">
    <location>
        <begin position="357"/>
        <end position="373"/>
    </location>
</feature>
<gene>
    <name evidence="6" type="ORF">BV898_10117</name>
</gene>
<keyword evidence="3" id="KW-0694">RNA-binding</keyword>
<evidence type="ECO:0000256" key="1">
    <source>
        <dbReference type="ARBA" id="ARBA00004123"/>
    </source>
</evidence>
<dbReference type="InterPro" id="IPR012677">
    <property type="entry name" value="Nucleotide-bd_a/b_plait_sf"/>
</dbReference>
<proteinExistence type="predicted"/>
<dbReference type="Pfam" id="PF14327">
    <property type="entry name" value="CSTF2_hinge"/>
    <property type="match status" value="1"/>
</dbReference>